<dbReference type="InterPro" id="IPR050819">
    <property type="entry name" value="Tripeptidyl-peptidase_I"/>
</dbReference>
<proteinExistence type="predicted"/>
<comment type="caution">
    <text evidence="2">The sequence shown here is derived from an EMBL/GenBank/DDBJ whole genome shotgun (WGS) entry which is preliminary data.</text>
</comment>
<evidence type="ECO:0000313" key="3">
    <source>
        <dbReference type="Proteomes" id="UP001156670"/>
    </source>
</evidence>
<protein>
    <recommendedName>
        <fullName evidence="1">Peptidase S53 activation domain-containing protein</fullName>
    </recommendedName>
</protein>
<name>A0ABQ5XRT6_9GAMM</name>
<keyword evidence="3" id="KW-1185">Reference proteome</keyword>
<dbReference type="RefSeq" id="WP_284320820.1">
    <property type="nucleotide sequence ID" value="NZ_BSOB01000017.1"/>
</dbReference>
<sequence>MSTRVDRTKYGKTLLFSIAWQMVATVSIHAGEAWVPTHTHATIVKSEHGNLVTLALEGRPTIDASRVAPLEESQPLHIAVSLEPRNQDQFRSFIQGINDPGSPNYHHYLTAEQLKAQYSPTEQQVKVLVDYLKGCGFTNIQVAPNNMLVTADGHASNVNAAFHAEMKRFVFDNASHFGNAEDITVPPSLGGIVDAVLGLQDVSKPHILLQDSADVPMN</sequence>
<dbReference type="PANTHER" id="PTHR14218">
    <property type="entry name" value="PROTEASE S8 TRIPEPTIDYL PEPTIDASE I CLN2"/>
    <property type="match status" value="1"/>
</dbReference>
<accession>A0ABQ5XRT6</accession>
<dbReference type="PANTHER" id="PTHR14218:SF15">
    <property type="entry name" value="TRIPEPTIDYL-PEPTIDASE 1"/>
    <property type="match status" value="1"/>
</dbReference>
<evidence type="ECO:0000313" key="2">
    <source>
        <dbReference type="EMBL" id="GLQ93094.1"/>
    </source>
</evidence>
<reference evidence="3" key="1">
    <citation type="journal article" date="2019" name="Int. J. Syst. Evol. Microbiol.">
        <title>The Global Catalogue of Microorganisms (GCM) 10K type strain sequencing project: providing services to taxonomists for standard genome sequencing and annotation.</title>
        <authorList>
            <consortium name="The Broad Institute Genomics Platform"/>
            <consortium name="The Broad Institute Genome Sequencing Center for Infectious Disease"/>
            <person name="Wu L."/>
            <person name="Ma J."/>
        </authorList>
    </citation>
    <scope>NUCLEOTIDE SEQUENCE [LARGE SCALE GENOMIC DNA]</scope>
    <source>
        <strain evidence="3">NBRC 111980</strain>
    </source>
</reference>
<evidence type="ECO:0000259" key="1">
    <source>
        <dbReference type="SMART" id="SM00944"/>
    </source>
</evidence>
<dbReference type="Proteomes" id="UP001156670">
    <property type="component" value="Unassembled WGS sequence"/>
</dbReference>
<organism evidence="2 3">
    <name type="scientific">Dyella acidisoli</name>
    <dbReference type="NCBI Taxonomy" id="1867834"/>
    <lineage>
        <taxon>Bacteria</taxon>
        <taxon>Pseudomonadati</taxon>
        <taxon>Pseudomonadota</taxon>
        <taxon>Gammaproteobacteria</taxon>
        <taxon>Lysobacterales</taxon>
        <taxon>Rhodanobacteraceae</taxon>
        <taxon>Dyella</taxon>
    </lineage>
</organism>
<dbReference type="InterPro" id="IPR015366">
    <property type="entry name" value="S53_propep"/>
</dbReference>
<dbReference type="EMBL" id="BSOB01000017">
    <property type="protein sequence ID" value="GLQ93094.1"/>
    <property type="molecule type" value="Genomic_DNA"/>
</dbReference>
<gene>
    <name evidence="2" type="ORF">GCM10007901_20450</name>
</gene>
<dbReference type="SMART" id="SM00944">
    <property type="entry name" value="Pro-kuma_activ"/>
    <property type="match status" value="1"/>
</dbReference>
<feature type="domain" description="Peptidase S53 activation" evidence="1">
    <location>
        <begin position="61"/>
        <end position="202"/>
    </location>
</feature>
<dbReference type="CDD" id="cd11377">
    <property type="entry name" value="Pro-peptidase_S53"/>
    <property type="match status" value="1"/>
</dbReference>
<dbReference type="SUPFAM" id="SSF54897">
    <property type="entry name" value="Protease propeptides/inhibitors"/>
    <property type="match status" value="1"/>
</dbReference>
<dbReference type="Pfam" id="PF09286">
    <property type="entry name" value="Pro-kuma_activ"/>
    <property type="match status" value="1"/>
</dbReference>